<name>A0A1A7R969_9GAMM</name>
<dbReference type="RefSeq" id="WP_081410296.1">
    <property type="nucleotide sequence ID" value="NZ_JBOINS010000045.1"/>
</dbReference>
<dbReference type="AlphaFoldDB" id="A0A1A7R969"/>
<comment type="caution">
    <text evidence="2">The sequence shown here is derived from an EMBL/GenBank/DDBJ whole genome shotgun (WGS) entry which is preliminary data.</text>
</comment>
<reference evidence="3" key="1">
    <citation type="submission" date="2016-06" db="EMBL/GenBank/DDBJ databases">
        <authorList>
            <person name="Radolfova-Krizova L."/>
            <person name="Nemec A."/>
        </authorList>
    </citation>
    <scope>NUCLEOTIDE SEQUENCE [LARGE SCALE GENOMIC DNA]</scope>
    <source>
        <strain evidence="3">ANC 4275</strain>
    </source>
</reference>
<dbReference type="Pfam" id="PF11259">
    <property type="entry name" value="DUF3060"/>
    <property type="match status" value="1"/>
</dbReference>
<accession>A0A1A7R969</accession>
<evidence type="ECO:0000313" key="3">
    <source>
        <dbReference type="Proteomes" id="UP000185753"/>
    </source>
</evidence>
<dbReference type="EMBL" id="LZDS01000023">
    <property type="protein sequence ID" value="OBX28810.1"/>
    <property type="molecule type" value="Genomic_DNA"/>
</dbReference>
<keyword evidence="3" id="KW-1185">Reference proteome</keyword>
<organism evidence="2 3">
    <name type="scientific">Acinetobacter gandensis</name>
    <dbReference type="NCBI Taxonomy" id="1443941"/>
    <lineage>
        <taxon>Bacteria</taxon>
        <taxon>Pseudomonadati</taxon>
        <taxon>Pseudomonadota</taxon>
        <taxon>Gammaproteobacteria</taxon>
        <taxon>Moraxellales</taxon>
        <taxon>Moraxellaceae</taxon>
        <taxon>Acinetobacter</taxon>
    </lineage>
</organism>
<proteinExistence type="predicted"/>
<evidence type="ECO:0000313" key="2">
    <source>
        <dbReference type="EMBL" id="OBX28810.1"/>
    </source>
</evidence>
<dbReference type="STRING" id="1443941.A9J31_04145"/>
<evidence type="ECO:0000256" key="1">
    <source>
        <dbReference type="SAM" id="SignalP"/>
    </source>
</evidence>
<evidence type="ECO:0008006" key="4">
    <source>
        <dbReference type="Google" id="ProtNLM"/>
    </source>
</evidence>
<gene>
    <name evidence="2" type="ORF">A9J31_04145</name>
</gene>
<protein>
    <recommendedName>
        <fullName evidence="4">DUF3060 domain-containing protein</fullName>
    </recommendedName>
</protein>
<feature type="chain" id="PRO_5008360648" description="DUF3060 domain-containing protein" evidence="1">
    <location>
        <begin position="22"/>
        <end position="118"/>
    </location>
</feature>
<dbReference type="Proteomes" id="UP000185753">
    <property type="component" value="Unassembled WGS sequence"/>
</dbReference>
<dbReference type="OrthoDB" id="6708583at2"/>
<sequence>MMNEKLLSFGLLILSISSANAGTEMTHSRIIISSPDTVASYDCAGRSVNIPAPDSRITLKGSCPMITVAGPNTTVYVESVNKINIYGPNSKVYYQKSTHPSRQVSINAVGPGSAAYKR</sequence>
<keyword evidence="1" id="KW-0732">Signal</keyword>
<dbReference type="InterPro" id="IPR021417">
    <property type="entry name" value="DUF3060"/>
</dbReference>
<feature type="signal peptide" evidence="1">
    <location>
        <begin position="1"/>
        <end position="21"/>
    </location>
</feature>